<dbReference type="InterPro" id="IPR009057">
    <property type="entry name" value="Homeodomain-like_sf"/>
</dbReference>
<gene>
    <name evidence="6" type="ORF">SMa2163</name>
</gene>
<dbReference type="RefSeq" id="WP_010968126.1">
    <property type="nucleotide sequence ID" value="NC_003037.1"/>
</dbReference>
<keyword evidence="2" id="KW-0238">DNA-binding</keyword>
<keyword evidence="1" id="KW-0805">Transcription regulation</keyword>
<evidence type="ECO:0000259" key="5">
    <source>
        <dbReference type="PROSITE" id="PS01124"/>
    </source>
</evidence>
<keyword evidence="6" id="KW-0614">Plasmid</keyword>
<evidence type="ECO:0000256" key="1">
    <source>
        <dbReference type="ARBA" id="ARBA00023015"/>
    </source>
</evidence>
<dbReference type="GO" id="GO:0003700">
    <property type="term" value="F:DNA-binding transcription factor activity"/>
    <property type="evidence" value="ECO:0007669"/>
    <property type="project" value="InterPro"/>
</dbReference>
<dbReference type="InterPro" id="IPR018062">
    <property type="entry name" value="HTH_AraC-typ_CS"/>
</dbReference>
<feature type="region of interest" description="Disordered" evidence="4">
    <location>
        <begin position="1"/>
        <end position="38"/>
    </location>
</feature>
<dbReference type="Pfam" id="PF12833">
    <property type="entry name" value="HTH_18"/>
    <property type="match status" value="1"/>
</dbReference>
<reference evidence="6 7" key="1">
    <citation type="journal article" date="2001" name="Proc. Natl. Acad. Sci. U.S.A.">
        <title>Nucleotide sequence and predicted functions of the entire Sinorhizobium meliloti pSymA megaplasmid.</title>
        <authorList>
            <person name="Barnett M.J."/>
            <person name="Fisher R.F."/>
            <person name="Jones T."/>
            <person name="Komp C."/>
            <person name="Abola A.P."/>
            <person name="Barloy-Hubler F."/>
            <person name="Bowser L."/>
            <person name="Capela D."/>
            <person name="Galibert F."/>
            <person name="Gouzy J."/>
            <person name="Gurjal M."/>
            <person name="Hong A."/>
            <person name="Huizar L."/>
            <person name="Hyman R.W."/>
            <person name="Kahn D."/>
            <person name="Kahn M.L."/>
            <person name="Kalman S."/>
            <person name="Keating D.H."/>
            <person name="Palm C."/>
            <person name="Peck M.C."/>
            <person name="Surzycki R."/>
            <person name="Wells D.H."/>
            <person name="Yeh K.-C."/>
            <person name="Davis R.W."/>
            <person name="Federspiel N.A."/>
            <person name="Long S.R."/>
        </authorList>
    </citation>
    <scope>NUCLEOTIDE SEQUENCE [LARGE SCALE GENOMIC DNA]</scope>
    <source>
        <strain evidence="6 7">1021</strain>
        <plasmid evidence="7">Plasmid pSymA</plasmid>
    </source>
</reference>
<name>Q92XR6_RHIME</name>
<organism evidence="6 7">
    <name type="scientific">Rhizobium meliloti (strain 1021)</name>
    <name type="common">Ensifer meliloti</name>
    <name type="synonym">Sinorhizobium meliloti</name>
    <dbReference type="NCBI Taxonomy" id="266834"/>
    <lineage>
        <taxon>Bacteria</taxon>
        <taxon>Pseudomonadati</taxon>
        <taxon>Pseudomonadota</taxon>
        <taxon>Alphaproteobacteria</taxon>
        <taxon>Hyphomicrobiales</taxon>
        <taxon>Rhizobiaceae</taxon>
        <taxon>Sinorhizobium/Ensifer group</taxon>
        <taxon>Sinorhizobium</taxon>
    </lineage>
</organism>
<dbReference type="Gene3D" id="1.10.10.60">
    <property type="entry name" value="Homeodomain-like"/>
    <property type="match status" value="2"/>
</dbReference>
<evidence type="ECO:0000313" key="7">
    <source>
        <dbReference type="Proteomes" id="UP000001976"/>
    </source>
</evidence>
<geneLocation type="plasmid" evidence="6 7">
    <name>pSymA</name>
</geneLocation>
<keyword evidence="7" id="KW-1185">Reference proteome</keyword>
<keyword evidence="3" id="KW-0804">Transcription</keyword>
<sequence>MQQAMKTEDWQLTQPPQDHLKAEWSGGRFETARRGRTGEVEGKIEPHFHLIMVTLNGGAAYHAFRTDDGYRYEGRDAKGMVSFLPAGCRRELILRDVAWEWGAIAIDPAISSPRLANIKSFLVGRDDFIYGMTAQMGGVFHRDGSLDATYGSTMALALSEYLSNRIAGQRQPDASARYTLTRRQLNDTYERIDAMLAAPIAIADLSIPLGISEGHFFRAFRGATGETPLQAISNRRMDHAARLLSETDLQIIEVAAHCGIESPSHFARLFRTRKGHSPSEWRKRSDAGFLRDR</sequence>
<evidence type="ECO:0000313" key="6">
    <source>
        <dbReference type="EMBL" id="AAK65833.2"/>
    </source>
</evidence>
<evidence type="ECO:0000256" key="4">
    <source>
        <dbReference type="SAM" id="MobiDB-lite"/>
    </source>
</evidence>
<dbReference type="OrthoDB" id="8442171at2"/>
<dbReference type="InterPro" id="IPR050204">
    <property type="entry name" value="AraC_XylS_family_regulators"/>
</dbReference>
<dbReference type="PRINTS" id="PR00032">
    <property type="entry name" value="HTHARAC"/>
</dbReference>
<proteinExistence type="predicted"/>
<dbReference type="KEGG" id="sme:SMa2163"/>
<evidence type="ECO:0000256" key="3">
    <source>
        <dbReference type="ARBA" id="ARBA00023163"/>
    </source>
</evidence>
<dbReference type="PROSITE" id="PS01124">
    <property type="entry name" value="HTH_ARAC_FAMILY_2"/>
    <property type="match status" value="1"/>
</dbReference>
<evidence type="ECO:0000256" key="2">
    <source>
        <dbReference type="ARBA" id="ARBA00023125"/>
    </source>
</evidence>
<dbReference type="GO" id="GO:0043565">
    <property type="term" value="F:sequence-specific DNA binding"/>
    <property type="evidence" value="ECO:0007669"/>
    <property type="project" value="InterPro"/>
</dbReference>
<dbReference type="AlphaFoldDB" id="Q92XR6"/>
<reference evidence="7" key="2">
    <citation type="journal article" date="2001" name="Science">
        <title>The composite genome of the legume symbiont Sinorhizobium meliloti.</title>
        <authorList>
            <person name="Galibert F."/>
            <person name="Finan T.M."/>
            <person name="Long S.R."/>
            <person name="Puehler A."/>
            <person name="Abola P."/>
            <person name="Ampe F."/>
            <person name="Barloy-Hubler F."/>
            <person name="Barnett M.J."/>
            <person name="Becker A."/>
            <person name="Boistard P."/>
            <person name="Bothe G."/>
            <person name="Boutry M."/>
            <person name="Bowser L."/>
            <person name="Buhrmester J."/>
            <person name="Cadieu E."/>
            <person name="Capela D."/>
            <person name="Chain P."/>
            <person name="Cowie A."/>
            <person name="Davis R.W."/>
            <person name="Dreano S."/>
            <person name="Federspiel N.A."/>
            <person name="Fisher R.F."/>
            <person name="Gloux S."/>
            <person name="Godrie T."/>
            <person name="Goffeau A."/>
            <person name="Golding B."/>
            <person name="Gouzy J."/>
            <person name="Gurjal M."/>
            <person name="Hernandez-Lucas I."/>
            <person name="Hong A."/>
            <person name="Huizar L."/>
            <person name="Hyman R.W."/>
            <person name="Jones T."/>
            <person name="Kahn D."/>
            <person name="Kahn M.L."/>
            <person name="Kalman S."/>
            <person name="Keating D.H."/>
            <person name="Kiss E."/>
            <person name="Komp C."/>
            <person name="Lelaure V."/>
            <person name="Masuy D."/>
            <person name="Palm C."/>
            <person name="Peck M.C."/>
            <person name="Pohl T.M."/>
            <person name="Portetelle D."/>
            <person name="Purnelle B."/>
            <person name="Ramsperger U."/>
            <person name="Surzycki R."/>
            <person name="Thebault P."/>
            <person name="Vandenbol M."/>
            <person name="Vorhoelter F.J."/>
            <person name="Weidner S."/>
            <person name="Wells D.H."/>
            <person name="Wong K."/>
            <person name="Yeh K.-C."/>
            <person name="Batut J."/>
        </authorList>
    </citation>
    <scope>NUCLEOTIDE SEQUENCE [LARGE SCALE GENOMIC DNA]</scope>
    <source>
        <strain evidence="7">1021</strain>
        <plasmid evidence="7">Plasmid pSymA</plasmid>
    </source>
</reference>
<dbReference type="InterPro" id="IPR020449">
    <property type="entry name" value="Tscrpt_reg_AraC-type_HTH"/>
</dbReference>
<accession>Q92XR6</accession>
<feature type="domain" description="HTH araC/xylS-type" evidence="5">
    <location>
        <begin position="186"/>
        <end position="284"/>
    </location>
</feature>
<feature type="compositionally biased region" description="Polar residues" evidence="4">
    <location>
        <begin position="1"/>
        <end position="16"/>
    </location>
</feature>
<dbReference type="HOGENOM" id="CLU_000445_88_4_5"/>
<dbReference type="EMBL" id="AE006469">
    <property type="protein sequence ID" value="AAK65833.2"/>
    <property type="molecule type" value="Genomic_DNA"/>
</dbReference>
<dbReference type="PANTHER" id="PTHR46796">
    <property type="entry name" value="HTH-TYPE TRANSCRIPTIONAL ACTIVATOR RHAS-RELATED"/>
    <property type="match status" value="1"/>
</dbReference>
<dbReference type="PATRIC" id="fig|266834.11.peg.1228"/>
<dbReference type="PANTHER" id="PTHR46796:SF14">
    <property type="entry name" value="TRANSCRIPTIONAL REGULATORY PROTEIN"/>
    <property type="match status" value="1"/>
</dbReference>
<protein>
    <submittedName>
        <fullName evidence="6">Transcriptional regulator, AraC family</fullName>
    </submittedName>
</protein>
<dbReference type="SUPFAM" id="SSF46689">
    <property type="entry name" value="Homeodomain-like"/>
    <property type="match status" value="1"/>
</dbReference>
<dbReference type="Proteomes" id="UP000001976">
    <property type="component" value="Plasmid pSymA"/>
</dbReference>
<dbReference type="EnsemblBacteria" id="AAK65833">
    <property type="protein sequence ID" value="AAK65833"/>
    <property type="gene ID" value="SMa2163"/>
</dbReference>
<dbReference type="SMART" id="SM00342">
    <property type="entry name" value="HTH_ARAC"/>
    <property type="match status" value="1"/>
</dbReference>
<dbReference type="PROSITE" id="PS00041">
    <property type="entry name" value="HTH_ARAC_FAMILY_1"/>
    <property type="match status" value="1"/>
</dbReference>
<dbReference type="InterPro" id="IPR018060">
    <property type="entry name" value="HTH_AraC"/>
</dbReference>